<evidence type="ECO:0000256" key="1">
    <source>
        <dbReference type="SAM" id="MobiDB-lite"/>
    </source>
</evidence>
<evidence type="ECO:0000313" key="4">
    <source>
        <dbReference type="Proteomes" id="UP000012073"/>
    </source>
</evidence>
<dbReference type="AlphaFoldDB" id="R7QKM6"/>
<proteinExistence type="predicted"/>
<feature type="region of interest" description="Disordered" evidence="1">
    <location>
        <begin position="357"/>
        <end position="390"/>
    </location>
</feature>
<dbReference type="Pfam" id="PF03184">
    <property type="entry name" value="DDE_1"/>
    <property type="match status" value="1"/>
</dbReference>
<feature type="compositionally biased region" description="Basic and acidic residues" evidence="1">
    <location>
        <begin position="381"/>
        <end position="390"/>
    </location>
</feature>
<protein>
    <recommendedName>
        <fullName evidence="2">DDE-1 domain-containing protein</fullName>
    </recommendedName>
</protein>
<dbReference type="KEGG" id="ccp:CHC_T00000012001"/>
<dbReference type="EMBL" id="HG001889">
    <property type="protein sequence ID" value="CDF37950.1"/>
    <property type="molecule type" value="Genomic_DNA"/>
</dbReference>
<dbReference type="GO" id="GO:0003676">
    <property type="term" value="F:nucleic acid binding"/>
    <property type="evidence" value="ECO:0007669"/>
    <property type="project" value="InterPro"/>
</dbReference>
<keyword evidence="4" id="KW-1185">Reference proteome</keyword>
<reference evidence="4" key="1">
    <citation type="journal article" date="2013" name="Proc. Natl. Acad. Sci. U.S.A.">
        <title>Genome structure and metabolic features in the red seaweed Chondrus crispus shed light on evolution of the Archaeplastida.</title>
        <authorList>
            <person name="Collen J."/>
            <person name="Porcel B."/>
            <person name="Carre W."/>
            <person name="Ball S.G."/>
            <person name="Chaparro C."/>
            <person name="Tonon T."/>
            <person name="Barbeyron T."/>
            <person name="Michel G."/>
            <person name="Noel B."/>
            <person name="Valentin K."/>
            <person name="Elias M."/>
            <person name="Artiguenave F."/>
            <person name="Arun A."/>
            <person name="Aury J.M."/>
            <person name="Barbosa-Neto J.F."/>
            <person name="Bothwell J.H."/>
            <person name="Bouget F.Y."/>
            <person name="Brillet L."/>
            <person name="Cabello-Hurtado F."/>
            <person name="Capella-Gutierrez S."/>
            <person name="Charrier B."/>
            <person name="Cladiere L."/>
            <person name="Cock J.M."/>
            <person name="Coelho S.M."/>
            <person name="Colleoni C."/>
            <person name="Czjzek M."/>
            <person name="Da Silva C."/>
            <person name="Delage L."/>
            <person name="Denoeud F."/>
            <person name="Deschamps P."/>
            <person name="Dittami S.M."/>
            <person name="Gabaldon T."/>
            <person name="Gachon C.M."/>
            <person name="Groisillier A."/>
            <person name="Herve C."/>
            <person name="Jabbari K."/>
            <person name="Katinka M."/>
            <person name="Kloareg B."/>
            <person name="Kowalczyk N."/>
            <person name="Labadie K."/>
            <person name="Leblanc C."/>
            <person name="Lopez P.J."/>
            <person name="McLachlan D.H."/>
            <person name="Meslet-Cladiere L."/>
            <person name="Moustafa A."/>
            <person name="Nehr Z."/>
            <person name="Nyvall Collen P."/>
            <person name="Panaud O."/>
            <person name="Partensky F."/>
            <person name="Poulain J."/>
            <person name="Rensing S.A."/>
            <person name="Rousvoal S."/>
            <person name="Samson G."/>
            <person name="Symeonidi A."/>
            <person name="Weissenbach J."/>
            <person name="Zambounis A."/>
            <person name="Wincker P."/>
            <person name="Boyen C."/>
        </authorList>
    </citation>
    <scope>NUCLEOTIDE SEQUENCE [LARGE SCALE GENOMIC DNA]</scope>
    <source>
        <strain evidence="4">cv. Stackhouse</strain>
    </source>
</reference>
<gene>
    <name evidence="3" type="ORF">CHC_T00000012001</name>
</gene>
<dbReference type="GeneID" id="17325537"/>
<evidence type="ECO:0000259" key="2">
    <source>
        <dbReference type="Pfam" id="PF03184"/>
    </source>
</evidence>
<dbReference type="Proteomes" id="UP000012073">
    <property type="component" value="Unassembled WGS sequence"/>
</dbReference>
<accession>R7QKM6</accession>
<feature type="domain" description="DDE-1" evidence="2">
    <location>
        <begin position="137"/>
        <end position="264"/>
    </location>
</feature>
<dbReference type="InterPro" id="IPR004875">
    <property type="entry name" value="DDE_SF_endonuclease_dom"/>
</dbReference>
<name>R7QKM6_CHOCR</name>
<organism evidence="3 4">
    <name type="scientific">Chondrus crispus</name>
    <name type="common">Carrageen Irish moss</name>
    <name type="synonym">Polymorpha crispa</name>
    <dbReference type="NCBI Taxonomy" id="2769"/>
    <lineage>
        <taxon>Eukaryota</taxon>
        <taxon>Rhodophyta</taxon>
        <taxon>Florideophyceae</taxon>
        <taxon>Rhodymeniophycidae</taxon>
        <taxon>Gigartinales</taxon>
        <taxon>Gigartinaceae</taxon>
        <taxon>Chondrus</taxon>
    </lineage>
</organism>
<sequence>MALLKKGCPMYRHTMRDPRTDKLLPDCVTSRWVRAFADRWQVTLEERLIGTNIPMYKRRQIELEEKLIAYHLGCMQRQFHTGLVSEDTIQVLAPLHFVLNTTTGKSLGFGEQPHLEFTEMMDGARPITVLLRVAGGKDATVLNPLVIFQHTDRQYPIQGVSDDMPGVRYRTSPTGWVDPEVLASFFDDAPGKGEATDDGSKSILFVDPSVWLPFEKDLPGVMKDTTVDLRFLPKQSNSVSQPVEMGIRQKVKEAWSEGWQQMKKQMIDLGMWNEEGRDASGKMFNAGPRFFLKLAANVVQAVNAVKDANGMTLARKAMIQSGMATNGMGKWEIEQLHPDLAAIAIKYKQHFDGEVVTDEERPRPVVSQRQGEGDGDAVFPGDERDAQQDIDVPKVVDTHGNDRVGKVSVVEGQMNQQPEQLVETESRLMLSQPDGEDQASAIATAIAVRERDREELVGHAEPT</sequence>
<dbReference type="RefSeq" id="XP_005717819.1">
    <property type="nucleotide sequence ID" value="XM_005717762.1"/>
</dbReference>
<evidence type="ECO:0000313" key="3">
    <source>
        <dbReference type="EMBL" id="CDF37950.1"/>
    </source>
</evidence>
<dbReference type="Gramene" id="CDF37950">
    <property type="protein sequence ID" value="CDF37950"/>
    <property type="gene ID" value="CHC_T00000012001"/>
</dbReference>